<keyword evidence="2" id="KW-0413">Isomerase</keyword>
<sequence length="258" mass="29669">MLSPHIHVPYEKIGDYIQFIKQNKLNLEIYFNSNALDSIDTDSILKLKDILDYNPSLSFHAPFMDLSPGAIDSKVRNATIERFTHILDISEILKPKTIVFHSGYEKWKYALKIDLWLGKSIETWKPLNDRAKNLGIKIAIENIFEDEPTNLKMLVESINSDNFGICFDAGHCNLFSKVSLKEWLKAIKPYIIELHLHDNNKSADQHLSIGEGNFDFQTLFSELKNNNCIYTIEAHTKENVLKSIERIKGYIQQGIVIS</sequence>
<dbReference type="SUPFAM" id="SSF51658">
    <property type="entry name" value="Xylose isomerase-like"/>
    <property type="match status" value="1"/>
</dbReference>
<dbReference type="Gene3D" id="3.20.20.150">
    <property type="entry name" value="Divalent-metal-dependent TIM barrel enzymes"/>
    <property type="match status" value="1"/>
</dbReference>
<proteinExistence type="predicted"/>
<dbReference type="InterPro" id="IPR050312">
    <property type="entry name" value="IolE/XylAMocC-like"/>
</dbReference>
<gene>
    <name evidence="2" type="ORF">A45J_2582</name>
</gene>
<feature type="domain" description="Xylose isomerase-like TIM barrel" evidence="1">
    <location>
        <begin position="35"/>
        <end position="247"/>
    </location>
</feature>
<name>A0A5J4L7U7_9ZZZZ</name>
<dbReference type="GO" id="GO:0016853">
    <property type="term" value="F:isomerase activity"/>
    <property type="evidence" value="ECO:0007669"/>
    <property type="project" value="UniProtKB-KW"/>
</dbReference>
<protein>
    <submittedName>
        <fullName evidence="2">Sugar phosphate isomerase/epimerase</fullName>
    </submittedName>
</protein>
<accession>A0A5J4L7U7</accession>
<dbReference type="AlphaFoldDB" id="A0A5J4L7U7"/>
<comment type="caution">
    <text evidence="2">The sequence shown here is derived from an EMBL/GenBank/DDBJ whole genome shotgun (WGS) entry which is preliminary data.</text>
</comment>
<dbReference type="InterPro" id="IPR036237">
    <property type="entry name" value="Xyl_isomerase-like_sf"/>
</dbReference>
<dbReference type="EMBL" id="BLAB01000001">
    <property type="protein sequence ID" value="GER94817.1"/>
    <property type="molecule type" value="Genomic_DNA"/>
</dbReference>
<dbReference type="InterPro" id="IPR013022">
    <property type="entry name" value="Xyl_isomerase-like_TIM-brl"/>
</dbReference>
<evidence type="ECO:0000313" key="2">
    <source>
        <dbReference type="EMBL" id="GER94817.1"/>
    </source>
</evidence>
<reference evidence="2" key="1">
    <citation type="submission" date="2019-10" db="EMBL/GenBank/DDBJ databases">
        <title>Metagenomic sequencing of thiosulfate-disproportionating enrichment culture.</title>
        <authorList>
            <person name="Umezawa K."/>
            <person name="Kojima H."/>
            <person name="Fukui M."/>
        </authorList>
    </citation>
    <scope>NUCLEOTIDE SEQUENCE</scope>
    <source>
        <strain evidence="2">45J</strain>
    </source>
</reference>
<dbReference type="Pfam" id="PF01261">
    <property type="entry name" value="AP_endonuc_2"/>
    <property type="match status" value="1"/>
</dbReference>
<organism evidence="2">
    <name type="scientific">hot springs metagenome</name>
    <dbReference type="NCBI Taxonomy" id="433727"/>
    <lineage>
        <taxon>unclassified sequences</taxon>
        <taxon>metagenomes</taxon>
        <taxon>ecological metagenomes</taxon>
    </lineage>
</organism>
<dbReference type="PANTHER" id="PTHR12110:SF21">
    <property type="entry name" value="XYLOSE ISOMERASE-LIKE TIM BARREL DOMAIN-CONTAINING PROTEIN"/>
    <property type="match status" value="1"/>
</dbReference>
<dbReference type="PANTHER" id="PTHR12110">
    <property type="entry name" value="HYDROXYPYRUVATE ISOMERASE"/>
    <property type="match status" value="1"/>
</dbReference>
<evidence type="ECO:0000259" key="1">
    <source>
        <dbReference type="Pfam" id="PF01261"/>
    </source>
</evidence>